<accession>A0A1I7D1K9</accession>
<dbReference type="RefSeq" id="WP_143111108.1">
    <property type="nucleotide sequence ID" value="NZ_FPBD01000007.1"/>
</dbReference>
<dbReference type="Proteomes" id="UP000183371">
    <property type="component" value="Unassembled WGS sequence"/>
</dbReference>
<organism evidence="1 2">
    <name type="scientific">Pseudovibrio denitrificans</name>
    <dbReference type="NCBI Taxonomy" id="258256"/>
    <lineage>
        <taxon>Bacteria</taxon>
        <taxon>Pseudomonadati</taxon>
        <taxon>Pseudomonadota</taxon>
        <taxon>Alphaproteobacteria</taxon>
        <taxon>Hyphomicrobiales</taxon>
        <taxon>Stappiaceae</taxon>
        <taxon>Pseudovibrio</taxon>
    </lineage>
</organism>
<dbReference type="EMBL" id="FPBD01000007">
    <property type="protein sequence ID" value="SFU05549.1"/>
    <property type="molecule type" value="Genomic_DNA"/>
</dbReference>
<reference evidence="2" key="1">
    <citation type="submission" date="2016-10" db="EMBL/GenBank/DDBJ databases">
        <authorList>
            <person name="Varghese N."/>
            <person name="Submissions S."/>
        </authorList>
    </citation>
    <scope>NUCLEOTIDE SEQUENCE [LARGE SCALE GENOMIC DNA]</scope>
    <source>
        <strain evidence="2">DSM 17465</strain>
    </source>
</reference>
<gene>
    <name evidence="1" type="ORF">SAMN05444141_107154</name>
</gene>
<keyword evidence="2" id="KW-1185">Reference proteome</keyword>
<evidence type="ECO:0000313" key="2">
    <source>
        <dbReference type="Proteomes" id="UP000183371"/>
    </source>
</evidence>
<sequence length="210" mass="23378">MSRPDLKRLQLETSLVACITSFSRDETGHRLHRYMAETALPMGIEAAQMRGENCRELESLQNMHRKAVAGEGIPFEHWLNAAEKAFVVLFRLAFIAEKTYRVSHRSALEFAAGNKEMIEKEFGSSEAYADYYGTLNSEANTQAFARANAQVHSKIASRLFASESPQGLDEVALLSLLKAFAYAFAAAHAFGELEARYCEGLQHLTLTPVI</sequence>
<dbReference type="AlphaFoldDB" id="A0A1I7D1K9"/>
<protein>
    <submittedName>
        <fullName evidence="1">Uncharacterized protein</fullName>
    </submittedName>
</protein>
<proteinExistence type="predicted"/>
<name>A0A1I7D1K9_9HYPH</name>
<evidence type="ECO:0000313" key="1">
    <source>
        <dbReference type="EMBL" id="SFU05549.1"/>
    </source>
</evidence>